<evidence type="ECO:0000313" key="1">
    <source>
        <dbReference type="EMBL" id="KAK6338989.1"/>
    </source>
</evidence>
<reference evidence="1 2" key="1">
    <citation type="submission" date="2019-10" db="EMBL/GenBank/DDBJ databases">
        <authorList>
            <person name="Palmer J.M."/>
        </authorList>
    </citation>
    <scope>NUCLEOTIDE SEQUENCE [LARGE SCALE GENOMIC DNA]</scope>
    <source>
        <strain evidence="1 2">TWF696</strain>
    </source>
</reference>
<accession>A0AAV9UDT8</accession>
<dbReference type="AlphaFoldDB" id="A0AAV9UDT8"/>
<sequence length="84" mass="9173">MPAGPTNGYDASILPGLAVDRLRWCFRSFLSCREPAGLILIRYPASSTEYLQTGNKDSASSYHLKVVHHTSPLLPLAEESLTAI</sequence>
<comment type="caution">
    <text evidence="1">The sequence shown here is derived from an EMBL/GenBank/DDBJ whole genome shotgun (WGS) entry which is preliminary data.</text>
</comment>
<keyword evidence="2" id="KW-1185">Reference proteome</keyword>
<organism evidence="1 2">
    <name type="scientific">Orbilia brochopaga</name>
    <dbReference type="NCBI Taxonomy" id="3140254"/>
    <lineage>
        <taxon>Eukaryota</taxon>
        <taxon>Fungi</taxon>
        <taxon>Dikarya</taxon>
        <taxon>Ascomycota</taxon>
        <taxon>Pezizomycotina</taxon>
        <taxon>Orbiliomycetes</taxon>
        <taxon>Orbiliales</taxon>
        <taxon>Orbiliaceae</taxon>
        <taxon>Orbilia</taxon>
    </lineage>
</organism>
<dbReference type="EMBL" id="JAVHNQ010000009">
    <property type="protein sequence ID" value="KAK6338989.1"/>
    <property type="molecule type" value="Genomic_DNA"/>
</dbReference>
<gene>
    <name evidence="1" type="ORF">TWF696_009785</name>
</gene>
<name>A0AAV9UDT8_9PEZI</name>
<evidence type="ECO:0000313" key="2">
    <source>
        <dbReference type="Proteomes" id="UP001375240"/>
    </source>
</evidence>
<dbReference type="Proteomes" id="UP001375240">
    <property type="component" value="Unassembled WGS sequence"/>
</dbReference>
<proteinExistence type="predicted"/>
<protein>
    <submittedName>
        <fullName evidence="1">Uncharacterized protein</fullName>
    </submittedName>
</protein>